<reference evidence="3 4" key="1">
    <citation type="journal article" date="2011" name="G3 (Bethesda)">
        <title>Genome evolution in the Eremothecium clade of the Saccharomyces complex revealed by comparative genomics.</title>
        <authorList>
            <person name="Wendland J."/>
            <person name="Walther A."/>
        </authorList>
    </citation>
    <scope>NUCLEOTIDE SEQUENCE [LARGE SCALE GENOMIC DNA]</scope>
    <source>
        <strain evidence="4">CBS 270.75 / DBVPG 7215 / KCTC 17166 / NRRL Y-17582</strain>
    </source>
</reference>
<dbReference type="FunCoup" id="I6NE95">
    <property type="interactions" value="282"/>
</dbReference>
<dbReference type="Gene3D" id="3.40.50.300">
    <property type="entry name" value="P-loop containing nucleotide triphosphate hydrolases"/>
    <property type="match status" value="1"/>
</dbReference>
<name>I6NE95_ERECY</name>
<proteinExistence type="inferred from homology"/>
<organism evidence="3 4">
    <name type="scientific">Eremothecium cymbalariae (strain CBS 270.75 / DBVPG 7215 / KCTC 17166 / NRRL Y-17582)</name>
    <name type="common">Yeast</name>
    <dbReference type="NCBI Taxonomy" id="931890"/>
    <lineage>
        <taxon>Eukaryota</taxon>
        <taxon>Fungi</taxon>
        <taxon>Dikarya</taxon>
        <taxon>Ascomycota</taxon>
        <taxon>Saccharomycotina</taxon>
        <taxon>Saccharomycetes</taxon>
        <taxon>Saccharomycetales</taxon>
        <taxon>Saccharomycetaceae</taxon>
        <taxon>Eremothecium</taxon>
    </lineage>
</organism>
<dbReference type="eggNOG" id="ENOG502QSI3">
    <property type="taxonomic scope" value="Eukaryota"/>
</dbReference>
<dbReference type="GO" id="GO:0042802">
    <property type="term" value="F:identical protein binding"/>
    <property type="evidence" value="ECO:0007669"/>
    <property type="project" value="EnsemblFungi"/>
</dbReference>
<dbReference type="PANTHER" id="PTHR16184:SF6">
    <property type="entry name" value="ELONGATOR COMPLEX PROTEIN 6"/>
    <property type="match status" value="1"/>
</dbReference>
<dbReference type="InterPro" id="IPR027417">
    <property type="entry name" value="P-loop_NTPase"/>
</dbReference>
<evidence type="ECO:0000256" key="2">
    <source>
        <dbReference type="ARBA" id="ARBA00008837"/>
    </source>
</evidence>
<comment type="pathway">
    <text evidence="1">tRNA modification; 5-methoxycarbonylmethyl-2-thiouridine-tRNA biosynthesis.</text>
</comment>
<dbReference type="OrthoDB" id="9995306at2759"/>
<dbReference type="UniPathway" id="UPA00988"/>
<dbReference type="GO" id="GO:0002098">
    <property type="term" value="P:tRNA wobble uridine modification"/>
    <property type="evidence" value="ECO:0007669"/>
    <property type="project" value="EnsemblFungi"/>
</dbReference>
<dbReference type="AlphaFoldDB" id="I6NE95"/>
<dbReference type="RefSeq" id="XP_003647204.1">
    <property type="nucleotide sequence ID" value="XM_003647156.1"/>
</dbReference>
<dbReference type="GO" id="GO:0000049">
    <property type="term" value="F:tRNA binding"/>
    <property type="evidence" value="ECO:0007669"/>
    <property type="project" value="EnsemblFungi"/>
</dbReference>
<dbReference type="GO" id="GO:0006357">
    <property type="term" value="P:regulation of transcription by RNA polymerase II"/>
    <property type="evidence" value="ECO:0007669"/>
    <property type="project" value="EnsemblFungi"/>
</dbReference>
<dbReference type="Proteomes" id="UP000006790">
    <property type="component" value="Chromosome 5"/>
</dbReference>
<gene>
    <name evidence="3" type="ordered locus">Ecym_5652</name>
</gene>
<dbReference type="KEGG" id="erc:Ecym_5652"/>
<dbReference type="CDD" id="cd19495">
    <property type="entry name" value="Elp6"/>
    <property type="match status" value="1"/>
</dbReference>
<dbReference type="InterPro" id="IPR018627">
    <property type="entry name" value="ELP6"/>
</dbReference>
<dbReference type="STRING" id="931890.I6NE95"/>
<evidence type="ECO:0000256" key="1">
    <source>
        <dbReference type="ARBA" id="ARBA00005043"/>
    </source>
</evidence>
<dbReference type="GO" id="GO:0032447">
    <property type="term" value="P:protein urmylation"/>
    <property type="evidence" value="ECO:0007669"/>
    <property type="project" value="EnsemblFungi"/>
</dbReference>
<dbReference type="EMBL" id="CP002501">
    <property type="protein sequence ID" value="AET40387.1"/>
    <property type="molecule type" value="Genomic_DNA"/>
</dbReference>
<dbReference type="InParanoid" id="I6NE95"/>
<dbReference type="GeneID" id="11468729"/>
<comment type="similarity">
    <text evidence="2">Belongs to the ELP6 family.</text>
</comment>
<dbReference type="HOGENOM" id="CLU_086730_0_0_1"/>
<sequence>MSSQKQDLIVFSDDRVISPQLFKNDAHHMILLTHRIGTSPSWLINVLVESIIHGIPLSLNNALNSHLLQDSLSASDQLCSSPLIIASFIHDSNFFSYSFNRSKLPLNSYKVLDFCTDFVLENLGKPLQSVLDSLLAKVPQKMGSVIILEQAELLMSLFRISSDELHAKFISPLMKKCSLLILVTSVEGFDNDNDEYYNNDAIEFTRFPIAAFHKSIAVFNLKPLDTGRARDVTGIFRITRGGNSQIDEVHVIENEYLFHVQKETTKLFYR</sequence>
<dbReference type="GO" id="GO:0016887">
    <property type="term" value="F:ATP hydrolysis activity"/>
    <property type="evidence" value="ECO:0007669"/>
    <property type="project" value="EnsemblFungi"/>
</dbReference>
<dbReference type="OMA" id="EYVYHIT"/>
<dbReference type="GO" id="GO:0033588">
    <property type="term" value="C:elongator holoenzyme complex"/>
    <property type="evidence" value="ECO:0007669"/>
    <property type="project" value="EnsemblFungi"/>
</dbReference>
<protein>
    <recommendedName>
        <fullName evidence="5">Elongator complex protein 6</fullName>
    </recommendedName>
</protein>
<keyword evidence="4" id="KW-1185">Reference proteome</keyword>
<dbReference type="PANTHER" id="PTHR16184">
    <property type="entry name" value="ELONGATOR COMPLEX PROTEIN 6"/>
    <property type="match status" value="1"/>
</dbReference>
<accession>I6NE95</accession>
<evidence type="ECO:0000313" key="3">
    <source>
        <dbReference type="EMBL" id="AET40387.1"/>
    </source>
</evidence>
<evidence type="ECO:0008006" key="5">
    <source>
        <dbReference type="Google" id="ProtNLM"/>
    </source>
</evidence>
<evidence type="ECO:0000313" key="4">
    <source>
        <dbReference type="Proteomes" id="UP000006790"/>
    </source>
</evidence>